<dbReference type="InterPro" id="IPR015915">
    <property type="entry name" value="Kelch-typ_b-propeller"/>
</dbReference>
<sequence>MEQIQQTQPLSESGLIVGEEDNQQEEIENINTNEKRPVVNWKIISTSNPPSPRFDCTVVNYKDQLYLYGGSDGTSTPQGFSSFLKLDLKDYSWQSTHCEHRTRVLHTAVVYQDCMYIYGGGWYEDERAGFFYQTQKVFKSLNELICYNFERKEWSKVESDAGTYQPEARDGHCSVVVDNQMYIIGGSQTLTNLSNKKTPVSSIFFQSIDIFDFSTRTWKQAPSPRFGRLCSAVAYKHLDGSQYIYVLGGYDSASKGTSDLWQMDMTLGTWKLIKPKSTVNIPDRYGHTSNVFQDKMYVYGGYSKKGFLRDFYSFDFAKEEWTQIETNGPPKRRRHCTVLLEDQGKTKLVLYGGTYLSCLYNDLWEYQFPSDVYIPSDNLVADFGRLFQQPLDFFSDVCFLLEEDKKIHAHKAILSVRSPYFKGLFGSGLKESFEKEIKIQEKYSDFVVLIEFLYTGNENLVQLENCIGLLYLSDLYCIPRLKTICESRATEGIDCESVVDIFQQADFYKLDKLRKISLNYIARHNKELNDNGTMKQLSPSVLLEIISYLESQNNLNK</sequence>
<dbReference type="STRING" id="361077.A0A152A7F0"/>
<comment type="caution">
    <text evidence="4">The sequence shown here is derived from an EMBL/GenBank/DDBJ whole genome shotgun (WGS) entry which is preliminary data.</text>
</comment>
<dbReference type="SMART" id="SM00225">
    <property type="entry name" value="BTB"/>
    <property type="match status" value="1"/>
</dbReference>
<dbReference type="EMBL" id="LODT01000004">
    <property type="protein sequence ID" value="KYR02159.1"/>
    <property type="molecule type" value="Genomic_DNA"/>
</dbReference>
<evidence type="ECO:0000259" key="3">
    <source>
        <dbReference type="PROSITE" id="PS50097"/>
    </source>
</evidence>
<dbReference type="InterPro" id="IPR000210">
    <property type="entry name" value="BTB/POZ_dom"/>
</dbReference>
<dbReference type="CDD" id="cd14733">
    <property type="entry name" value="BACK"/>
    <property type="match status" value="1"/>
</dbReference>
<dbReference type="InterPro" id="IPR011333">
    <property type="entry name" value="SKP1/BTB/POZ_sf"/>
</dbReference>
<dbReference type="InParanoid" id="A0A152A7F0"/>
<organism evidence="4 5">
    <name type="scientific">Tieghemostelium lacteum</name>
    <name type="common">Slime mold</name>
    <name type="synonym">Dictyostelium lacteum</name>
    <dbReference type="NCBI Taxonomy" id="361077"/>
    <lineage>
        <taxon>Eukaryota</taxon>
        <taxon>Amoebozoa</taxon>
        <taxon>Evosea</taxon>
        <taxon>Eumycetozoa</taxon>
        <taxon>Dictyostelia</taxon>
        <taxon>Dictyosteliales</taxon>
        <taxon>Raperosteliaceae</taxon>
        <taxon>Tieghemostelium</taxon>
    </lineage>
</organism>
<feature type="domain" description="BTB" evidence="3">
    <location>
        <begin position="395"/>
        <end position="462"/>
    </location>
</feature>
<evidence type="ECO:0000313" key="5">
    <source>
        <dbReference type="Proteomes" id="UP000076078"/>
    </source>
</evidence>
<dbReference type="Gene3D" id="2.120.10.80">
    <property type="entry name" value="Kelch-type beta propeller"/>
    <property type="match status" value="2"/>
</dbReference>
<proteinExistence type="predicted"/>
<dbReference type="Pfam" id="PF00651">
    <property type="entry name" value="BTB"/>
    <property type="match status" value="1"/>
</dbReference>
<dbReference type="Pfam" id="PF24681">
    <property type="entry name" value="Kelch_KLHDC2_KLHL20_DRC7"/>
    <property type="match status" value="2"/>
</dbReference>
<dbReference type="AlphaFoldDB" id="A0A152A7F0"/>
<accession>A0A152A7F0</accession>
<keyword evidence="5" id="KW-1185">Reference proteome</keyword>
<reference evidence="4 5" key="1">
    <citation type="submission" date="2015-12" db="EMBL/GenBank/DDBJ databases">
        <title>Dictyostelia acquired genes for synthesis and detection of signals that induce cell-type specialization by lateral gene transfer from prokaryotes.</title>
        <authorList>
            <person name="Gloeckner G."/>
            <person name="Schaap P."/>
        </authorList>
    </citation>
    <scope>NUCLEOTIDE SEQUENCE [LARGE SCALE GENOMIC DNA]</scope>
    <source>
        <strain evidence="4 5">TK</strain>
    </source>
</reference>
<dbReference type="OMA" id="QYKDHMY"/>
<dbReference type="Proteomes" id="UP000076078">
    <property type="component" value="Unassembled WGS sequence"/>
</dbReference>
<dbReference type="Gene3D" id="3.30.710.10">
    <property type="entry name" value="Potassium Channel Kv1.1, Chain A"/>
    <property type="match status" value="1"/>
</dbReference>
<dbReference type="PANTHER" id="PTHR46376">
    <property type="entry name" value="LEUCINE-ZIPPER-LIKE TRANSCRIPTIONAL REGULATOR 1"/>
    <property type="match status" value="1"/>
</dbReference>
<dbReference type="SUPFAM" id="SSF54695">
    <property type="entry name" value="POZ domain"/>
    <property type="match status" value="1"/>
</dbReference>
<dbReference type="FunCoup" id="A0A152A7F0">
    <property type="interactions" value="80"/>
</dbReference>
<dbReference type="SUPFAM" id="SSF117281">
    <property type="entry name" value="Kelch motif"/>
    <property type="match status" value="2"/>
</dbReference>
<dbReference type="OrthoDB" id="16654at2759"/>
<keyword evidence="2" id="KW-0677">Repeat</keyword>
<name>A0A152A7F0_TIELA</name>
<dbReference type="PANTHER" id="PTHR46376:SF1">
    <property type="entry name" value="LEUCINE-ZIPPER-LIKE TRANSCRIPTIONAL REGULATOR 1"/>
    <property type="match status" value="1"/>
</dbReference>
<dbReference type="PROSITE" id="PS50097">
    <property type="entry name" value="BTB"/>
    <property type="match status" value="1"/>
</dbReference>
<protein>
    <recommendedName>
        <fullName evidence="3">BTB domain-containing protein</fullName>
    </recommendedName>
</protein>
<evidence type="ECO:0000256" key="2">
    <source>
        <dbReference type="ARBA" id="ARBA00022737"/>
    </source>
</evidence>
<keyword evidence="1" id="KW-0880">Kelch repeat</keyword>
<evidence type="ECO:0000313" key="4">
    <source>
        <dbReference type="EMBL" id="KYR02159.1"/>
    </source>
</evidence>
<evidence type="ECO:0000256" key="1">
    <source>
        <dbReference type="ARBA" id="ARBA00022441"/>
    </source>
</evidence>
<gene>
    <name evidence="4" type="ORF">DLAC_00963</name>
</gene>
<dbReference type="GO" id="GO:0005794">
    <property type="term" value="C:Golgi apparatus"/>
    <property type="evidence" value="ECO:0007669"/>
    <property type="project" value="TreeGrafter"/>
</dbReference>
<dbReference type="InterPro" id="IPR051568">
    <property type="entry name" value="LZTR1/Attractin"/>
</dbReference>